<dbReference type="RefSeq" id="WP_186854623.1">
    <property type="nucleotide sequence ID" value="NZ_JACOPG010000004.1"/>
</dbReference>
<proteinExistence type="predicted"/>
<evidence type="ECO:0000256" key="1">
    <source>
        <dbReference type="SAM" id="MobiDB-lite"/>
    </source>
</evidence>
<feature type="region of interest" description="Disordered" evidence="1">
    <location>
        <begin position="96"/>
        <end position="122"/>
    </location>
</feature>
<accession>A0ABR7GID3</accession>
<gene>
    <name evidence="2" type="ORF">H8R94_10570</name>
</gene>
<evidence type="ECO:0000313" key="2">
    <source>
        <dbReference type="EMBL" id="MBC5687042.1"/>
    </source>
</evidence>
<dbReference type="EMBL" id="JACOPG010000004">
    <property type="protein sequence ID" value="MBC5687042.1"/>
    <property type="molecule type" value="Genomic_DNA"/>
</dbReference>
<name>A0ABR7GID3_9FIRM</name>
<protein>
    <submittedName>
        <fullName evidence="2">Stage III sporulation protein AG</fullName>
    </submittedName>
</protein>
<feature type="compositionally biased region" description="Basic and acidic residues" evidence="1">
    <location>
        <begin position="107"/>
        <end position="118"/>
    </location>
</feature>
<reference evidence="2 3" key="1">
    <citation type="submission" date="2020-08" db="EMBL/GenBank/DDBJ databases">
        <title>Genome public.</title>
        <authorList>
            <person name="Liu C."/>
            <person name="Sun Q."/>
        </authorList>
    </citation>
    <scope>NUCLEOTIDE SEQUENCE [LARGE SCALE GENOMIC DNA]</scope>
    <source>
        <strain evidence="2 3">NSJ-9</strain>
    </source>
</reference>
<dbReference type="Proteomes" id="UP000643810">
    <property type="component" value="Unassembled WGS sequence"/>
</dbReference>
<keyword evidence="3" id="KW-1185">Reference proteome</keyword>
<organism evidence="2 3">
    <name type="scientific">Roseburia lenta</name>
    <dbReference type="NCBI Taxonomy" id="2763061"/>
    <lineage>
        <taxon>Bacteria</taxon>
        <taxon>Bacillati</taxon>
        <taxon>Bacillota</taxon>
        <taxon>Clostridia</taxon>
        <taxon>Lachnospirales</taxon>
        <taxon>Lachnospiraceae</taxon>
        <taxon>Roseburia</taxon>
    </lineage>
</organism>
<comment type="caution">
    <text evidence="2">The sequence shown here is derived from an EMBL/GenBank/DDBJ whole genome shotgun (WGS) entry which is preliminary data.</text>
</comment>
<sequence length="184" mass="20317">MKNWKKLAEKMLRNMDRQKWIVCILIGVLLLVIAIPVDSKKQDAGTQESVQTTETESSSYVEQMERELEDLLGQMDGVGAVRVMITLEDQGENVVAQDISSQSSTTKEGETTKEEMSSDRTTVLSQDAPYETKTIEPKIRGVCVVAEGASDNRTKVAIYEAIQALFSVDAHKISIVEMGSQEGT</sequence>
<evidence type="ECO:0000313" key="3">
    <source>
        <dbReference type="Proteomes" id="UP000643810"/>
    </source>
</evidence>